<evidence type="ECO:0000256" key="1">
    <source>
        <dbReference type="ARBA" id="ARBA00022801"/>
    </source>
</evidence>
<sequence>MLSIEEIRALAEVNPEFAPILNSGSPLLASWDSTTNIPQVRAMIQAAKAPQPDPATLPYLQEDIRIPVRDGRTVAVRVYKPRAAAEEEQDSSSSSSPTAGGGGRPGLVVFHGGGYAVGDLDTETWLCALFVTQLGGVAVNVDYRLAPEHVFPAAVEDAFDATRWMAQNVQSLGIDPAKGFLVGGESSGADMALVVAHMYLHDGQQQSPPLTGVYAAIPGAVNNETVPDKCRDRFISLEQCAEAPVLSKASMEFIWKNHQVDPHSPLAFPLAFPSSVRASLPKTYFQICGLDPVRDCGLLPEQVFRDEGVETGRHVYPGMPHAFWALFPDLEVSARQRRDAEEGLRWLLS</sequence>
<dbReference type="Gene3D" id="3.40.50.1820">
    <property type="entry name" value="alpha/beta hydrolase"/>
    <property type="match status" value="1"/>
</dbReference>
<dbReference type="InterPro" id="IPR029058">
    <property type="entry name" value="AB_hydrolase_fold"/>
</dbReference>
<organism evidence="4 5">
    <name type="scientific">Trichoderma citrinoviride</name>
    <dbReference type="NCBI Taxonomy" id="58853"/>
    <lineage>
        <taxon>Eukaryota</taxon>
        <taxon>Fungi</taxon>
        <taxon>Dikarya</taxon>
        <taxon>Ascomycota</taxon>
        <taxon>Pezizomycotina</taxon>
        <taxon>Sordariomycetes</taxon>
        <taxon>Hypocreomycetidae</taxon>
        <taxon>Hypocreales</taxon>
        <taxon>Hypocreaceae</taxon>
        <taxon>Trichoderma</taxon>
    </lineage>
</organism>
<dbReference type="InterPro" id="IPR050300">
    <property type="entry name" value="GDXG_lipolytic_enzyme"/>
</dbReference>
<evidence type="ECO:0000256" key="2">
    <source>
        <dbReference type="SAM" id="MobiDB-lite"/>
    </source>
</evidence>
<dbReference type="InterPro" id="IPR013094">
    <property type="entry name" value="AB_hydrolase_3"/>
</dbReference>
<keyword evidence="1 4" id="KW-0378">Hydrolase</keyword>
<protein>
    <submittedName>
        <fullName evidence="4">Alpha/beta-hydrolase</fullName>
    </submittedName>
</protein>
<reference evidence="5" key="1">
    <citation type="submission" date="2016-07" db="EMBL/GenBank/DDBJ databases">
        <title>Multiple horizontal gene transfer events from other fungi enriched the ability of initially mycotrophic Trichoderma (Ascomycota) to feed on dead plant biomass.</title>
        <authorList>
            <consortium name="DOE Joint Genome Institute"/>
            <person name="Atanasova L."/>
            <person name="Chenthamara K."/>
            <person name="Zhang J."/>
            <person name="Grujic M."/>
            <person name="Henrissat B."/>
            <person name="Kuo A."/>
            <person name="Aerts A."/>
            <person name="Salamov A."/>
            <person name="Lipzen A."/>
            <person name="Labutti K."/>
            <person name="Barry K."/>
            <person name="Miao Y."/>
            <person name="Rahimi M.J."/>
            <person name="Shen Q."/>
            <person name="Grigoriev I.V."/>
            <person name="Kubicek C.P."/>
            <person name="Druzhinina I.S."/>
        </authorList>
    </citation>
    <scope>NUCLEOTIDE SEQUENCE [LARGE SCALE GENOMIC DNA]</scope>
    <source>
        <strain evidence="5">TUCIM 6016</strain>
    </source>
</reference>
<dbReference type="PANTHER" id="PTHR48081:SF8">
    <property type="entry name" value="ALPHA_BETA HYDROLASE FOLD-3 DOMAIN-CONTAINING PROTEIN-RELATED"/>
    <property type="match status" value="1"/>
</dbReference>
<dbReference type="GO" id="GO:0016787">
    <property type="term" value="F:hydrolase activity"/>
    <property type="evidence" value="ECO:0007669"/>
    <property type="project" value="UniProtKB-KW"/>
</dbReference>
<evidence type="ECO:0000259" key="3">
    <source>
        <dbReference type="Pfam" id="PF07859"/>
    </source>
</evidence>
<feature type="region of interest" description="Disordered" evidence="2">
    <location>
        <begin position="81"/>
        <end position="103"/>
    </location>
</feature>
<dbReference type="OrthoDB" id="408631at2759"/>
<evidence type="ECO:0000313" key="5">
    <source>
        <dbReference type="Proteomes" id="UP000241546"/>
    </source>
</evidence>
<dbReference type="PANTHER" id="PTHR48081">
    <property type="entry name" value="AB HYDROLASE SUPERFAMILY PROTEIN C4A8.06C"/>
    <property type="match status" value="1"/>
</dbReference>
<gene>
    <name evidence="4" type="ORF">BBK36DRAFT_68224</name>
</gene>
<dbReference type="GeneID" id="36606622"/>
<accession>A0A2T4B0U7</accession>
<proteinExistence type="predicted"/>
<dbReference type="SUPFAM" id="SSF53474">
    <property type="entry name" value="alpha/beta-Hydrolases"/>
    <property type="match status" value="1"/>
</dbReference>
<feature type="domain" description="Alpha/beta hydrolase fold-3" evidence="3">
    <location>
        <begin position="107"/>
        <end position="324"/>
    </location>
</feature>
<keyword evidence="5" id="KW-1185">Reference proteome</keyword>
<dbReference type="EMBL" id="KZ680221">
    <property type="protein sequence ID" value="PTB62945.1"/>
    <property type="molecule type" value="Genomic_DNA"/>
</dbReference>
<dbReference type="RefSeq" id="XP_024746265.1">
    <property type="nucleotide sequence ID" value="XM_024898504.1"/>
</dbReference>
<dbReference type="AlphaFoldDB" id="A0A2T4B0U7"/>
<evidence type="ECO:0000313" key="4">
    <source>
        <dbReference type="EMBL" id="PTB62945.1"/>
    </source>
</evidence>
<name>A0A2T4B0U7_9HYPO</name>
<dbReference type="Pfam" id="PF07859">
    <property type="entry name" value="Abhydrolase_3"/>
    <property type="match status" value="1"/>
</dbReference>
<dbReference type="Proteomes" id="UP000241546">
    <property type="component" value="Unassembled WGS sequence"/>
</dbReference>